<evidence type="ECO:0000313" key="14">
    <source>
        <dbReference type="Proteomes" id="UP000008021"/>
    </source>
</evidence>
<comment type="catalytic activity">
    <reaction evidence="11">
        <text>Fe(2+)(in) = Fe(2+)(out)</text>
        <dbReference type="Rhea" id="RHEA:28486"/>
        <dbReference type="ChEBI" id="CHEBI:29033"/>
    </reaction>
    <physiologicalReaction direction="left-to-right" evidence="11">
        <dbReference type="Rhea" id="RHEA:28487"/>
    </physiologicalReaction>
</comment>
<keyword evidence="3" id="KW-0813">Transport</keyword>
<dbReference type="InterPro" id="IPR008217">
    <property type="entry name" value="Ccc1_fam"/>
</dbReference>
<dbReference type="Proteomes" id="UP000008021">
    <property type="component" value="Chromosome 4"/>
</dbReference>
<evidence type="ECO:0000256" key="9">
    <source>
        <dbReference type="ARBA" id="ARBA00023065"/>
    </source>
</evidence>
<keyword evidence="4" id="KW-0410">Iron transport</keyword>
<dbReference type="PANTHER" id="PTHR31851">
    <property type="entry name" value="FE(2+)/MN(2+) TRANSPORTER PCL1"/>
    <property type="match status" value="1"/>
</dbReference>
<sequence length="131" mass="13144">MPFEAKEKEEATHDGGGVHSQCLCAAVLGANNGLVSTASLMLGIGTARPTDERAVLLSGLAGLVAGTCSMAIGEYVSIHVQLDVELAEIERRHRRGGSASSGLRLRAAAAASRPGQAAAASTSGTPGACCL</sequence>
<accession>A0A0E0DHN8</accession>
<evidence type="ECO:0000256" key="5">
    <source>
        <dbReference type="ARBA" id="ARBA00022554"/>
    </source>
</evidence>
<comment type="similarity">
    <text evidence="2 12">Belongs to the CCC1 family.</text>
</comment>
<keyword evidence="10" id="KW-0472">Membrane</keyword>
<evidence type="ECO:0000256" key="3">
    <source>
        <dbReference type="ARBA" id="ARBA00022448"/>
    </source>
</evidence>
<evidence type="ECO:0000256" key="12">
    <source>
        <dbReference type="RuleBase" id="RU369115"/>
    </source>
</evidence>
<dbReference type="Pfam" id="PF01988">
    <property type="entry name" value="VIT1"/>
    <property type="match status" value="1"/>
</dbReference>
<evidence type="ECO:0000313" key="13">
    <source>
        <dbReference type="EnsemblPlants" id="OMERI04G19290.1"/>
    </source>
</evidence>
<keyword evidence="5 12" id="KW-0926">Vacuole</keyword>
<comment type="function">
    <text evidence="12">Vacuolar Fe(2+) uptake transporter.</text>
</comment>
<dbReference type="GO" id="GO:0030026">
    <property type="term" value="P:intracellular manganese ion homeostasis"/>
    <property type="evidence" value="ECO:0007669"/>
    <property type="project" value="InterPro"/>
</dbReference>
<comment type="subcellular location">
    <subcellularLocation>
        <location evidence="1 12">Vacuole membrane</location>
        <topology evidence="1 12">Multi-pass membrane protein</topology>
    </subcellularLocation>
</comment>
<keyword evidence="8" id="KW-0408">Iron</keyword>
<evidence type="ECO:0000256" key="2">
    <source>
        <dbReference type="ARBA" id="ARBA00007049"/>
    </source>
</evidence>
<evidence type="ECO:0000256" key="8">
    <source>
        <dbReference type="ARBA" id="ARBA00023004"/>
    </source>
</evidence>
<dbReference type="AlphaFoldDB" id="A0A0E0DHN8"/>
<dbReference type="eggNOG" id="KOG4473">
    <property type="taxonomic scope" value="Eukaryota"/>
</dbReference>
<dbReference type="GO" id="GO:0005381">
    <property type="term" value="F:iron ion transmembrane transporter activity"/>
    <property type="evidence" value="ECO:0007669"/>
    <property type="project" value="UniProtKB-UniRule"/>
</dbReference>
<evidence type="ECO:0000256" key="6">
    <source>
        <dbReference type="ARBA" id="ARBA00022692"/>
    </source>
</evidence>
<dbReference type="GO" id="GO:0005774">
    <property type="term" value="C:vacuolar membrane"/>
    <property type="evidence" value="ECO:0007669"/>
    <property type="project" value="UniProtKB-SubCell"/>
</dbReference>
<dbReference type="STRING" id="40149.A0A0E0DHN8"/>
<reference evidence="13" key="1">
    <citation type="submission" date="2015-04" db="UniProtKB">
        <authorList>
            <consortium name="EnsemblPlants"/>
        </authorList>
    </citation>
    <scope>IDENTIFICATION</scope>
</reference>
<evidence type="ECO:0000256" key="11">
    <source>
        <dbReference type="ARBA" id="ARBA00044464"/>
    </source>
</evidence>
<protein>
    <recommendedName>
        <fullName evidence="12">Vacuolar iron transporter</fullName>
    </recommendedName>
</protein>
<keyword evidence="6" id="KW-0812">Transmembrane</keyword>
<evidence type="ECO:0000256" key="7">
    <source>
        <dbReference type="ARBA" id="ARBA00022989"/>
    </source>
</evidence>
<evidence type="ECO:0000256" key="1">
    <source>
        <dbReference type="ARBA" id="ARBA00004128"/>
    </source>
</evidence>
<keyword evidence="7" id="KW-1133">Transmembrane helix</keyword>
<organism evidence="13">
    <name type="scientific">Oryza meridionalis</name>
    <dbReference type="NCBI Taxonomy" id="40149"/>
    <lineage>
        <taxon>Eukaryota</taxon>
        <taxon>Viridiplantae</taxon>
        <taxon>Streptophyta</taxon>
        <taxon>Embryophyta</taxon>
        <taxon>Tracheophyta</taxon>
        <taxon>Spermatophyta</taxon>
        <taxon>Magnoliopsida</taxon>
        <taxon>Liliopsida</taxon>
        <taxon>Poales</taxon>
        <taxon>Poaceae</taxon>
        <taxon>BOP clade</taxon>
        <taxon>Oryzoideae</taxon>
        <taxon>Oryzeae</taxon>
        <taxon>Oryzinae</taxon>
        <taxon>Oryza</taxon>
    </lineage>
</organism>
<evidence type="ECO:0000256" key="4">
    <source>
        <dbReference type="ARBA" id="ARBA00022496"/>
    </source>
</evidence>
<proteinExistence type="inferred from homology"/>
<keyword evidence="14" id="KW-1185">Reference proteome</keyword>
<dbReference type="GO" id="GO:0140315">
    <property type="term" value="F:iron ion sequestering activity"/>
    <property type="evidence" value="ECO:0007669"/>
    <property type="project" value="UniProtKB-UniRule"/>
</dbReference>
<keyword evidence="9 12" id="KW-0406">Ion transport</keyword>
<evidence type="ECO:0000256" key="10">
    <source>
        <dbReference type="ARBA" id="ARBA00023136"/>
    </source>
</evidence>
<dbReference type="GO" id="GO:0005384">
    <property type="term" value="F:manganese ion transmembrane transporter activity"/>
    <property type="evidence" value="ECO:0007669"/>
    <property type="project" value="InterPro"/>
</dbReference>
<dbReference type="EnsemblPlants" id="OMERI04G19290.1">
    <property type="protein sequence ID" value="OMERI04G19290.1"/>
    <property type="gene ID" value="OMERI04G19290"/>
</dbReference>
<reference evidence="13" key="2">
    <citation type="submission" date="2018-05" db="EMBL/GenBank/DDBJ databases">
        <title>OmerRS3 (Oryza meridionalis Reference Sequence Version 3).</title>
        <authorList>
            <person name="Zhang J."/>
            <person name="Kudrna D."/>
            <person name="Lee S."/>
            <person name="Talag J."/>
            <person name="Welchert J."/>
            <person name="Wing R.A."/>
        </authorList>
    </citation>
    <scope>NUCLEOTIDE SEQUENCE [LARGE SCALE GENOMIC DNA]</scope>
    <source>
        <strain evidence="13">cv. OR44</strain>
    </source>
</reference>
<name>A0A0E0DHN8_9ORYZ</name>
<dbReference type="Gramene" id="OMERI04G19290.1">
    <property type="protein sequence ID" value="OMERI04G19290.1"/>
    <property type="gene ID" value="OMERI04G19290"/>
</dbReference>
<dbReference type="HOGENOM" id="CLU_1930887_0_0_1"/>